<evidence type="ECO:0000256" key="4">
    <source>
        <dbReference type="ARBA" id="ARBA00022723"/>
    </source>
</evidence>
<proteinExistence type="predicted"/>
<dbReference type="PROSITE" id="PS51292">
    <property type="entry name" value="ZF_RING_CH"/>
    <property type="match status" value="1"/>
</dbReference>
<dbReference type="RefSeq" id="XP_011640327.1">
    <property type="nucleotide sequence ID" value="XM_011642025.2"/>
</dbReference>
<dbReference type="GO" id="GO:0008270">
    <property type="term" value="F:zinc ion binding"/>
    <property type="evidence" value="ECO:0007669"/>
    <property type="project" value="UniProtKB-KW"/>
</dbReference>
<dbReference type="PANTHER" id="PTHR46065">
    <property type="entry name" value="E3 UBIQUITIN-PROTEIN LIGASE MARCH 2/3 FAMILY MEMBER"/>
    <property type="match status" value="1"/>
</dbReference>
<dbReference type="PANTHER" id="PTHR46065:SF3">
    <property type="entry name" value="FI20425P1"/>
    <property type="match status" value="1"/>
</dbReference>
<keyword evidence="9 10" id="KW-0472">Membrane</keyword>
<sequence>MADQYDTIDAYEMRELSSETESIIYESDPIAFVCLYCKKDNSTGKLICPCECIGKFIHIDCLETMVNVGRVSYCMECKTAFPLEYKRKPLIEWCKNGHAELRNTLGRFCIFLIVTISVMMYNISILCLIGLLYTFIDFSKTENIDVSIMIIFAIIRDIFLVILTKKCEAKLVINSSKRLQYAYRMWCRENSDAKVIKNLRFNEITTL</sequence>
<evidence type="ECO:0000256" key="1">
    <source>
        <dbReference type="ARBA" id="ARBA00004141"/>
    </source>
</evidence>
<feature type="transmembrane region" description="Helical" evidence="10">
    <location>
        <begin position="108"/>
        <end position="134"/>
    </location>
</feature>
<evidence type="ECO:0000313" key="13">
    <source>
        <dbReference type="RefSeq" id="XP_011640327.1"/>
    </source>
</evidence>
<evidence type="ECO:0000256" key="6">
    <source>
        <dbReference type="ARBA" id="ARBA00022786"/>
    </source>
</evidence>
<evidence type="ECO:0000259" key="11">
    <source>
        <dbReference type="PROSITE" id="PS51292"/>
    </source>
</evidence>
<name>A0A6I9WDE5_9HYME</name>
<feature type="domain" description="RING-CH-type" evidence="11">
    <location>
        <begin position="26"/>
        <end position="84"/>
    </location>
</feature>
<evidence type="ECO:0000256" key="3">
    <source>
        <dbReference type="ARBA" id="ARBA00022692"/>
    </source>
</evidence>
<reference evidence="13" key="1">
    <citation type="submission" date="2025-08" db="UniProtKB">
        <authorList>
            <consortium name="RefSeq"/>
        </authorList>
    </citation>
    <scope>IDENTIFICATION</scope>
</reference>
<dbReference type="GO" id="GO:0016740">
    <property type="term" value="F:transferase activity"/>
    <property type="evidence" value="ECO:0007669"/>
    <property type="project" value="UniProtKB-KW"/>
</dbReference>
<keyword evidence="2" id="KW-0808">Transferase</keyword>
<keyword evidence="12" id="KW-1185">Reference proteome</keyword>
<dbReference type="GO" id="GO:0016020">
    <property type="term" value="C:membrane"/>
    <property type="evidence" value="ECO:0007669"/>
    <property type="project" value="UniProtKB-SubCell"/>
</dbReference>
<evidence type="ECO:0000256" key="8">
    <source>
        <dbReference type="ARBA" id="ARBA00022989"/>
    </source>
</evidence>
<gene>
    <name evidence="13" type="primary">LOC105429199</name>
</gene>
<evidence type="ECO:0000256" key="10">
    <source>
        <dbReference type="SAM" id="Phobius"/>
    </source>
</evidence>
<keyword evidence="8 10" id="KW-1133">Transmembrane helix</keyword>
<keyword evidence="7" id="KW-0862">Zinc</keyword>
<dbReference type="SUPFAM" id="SSF57850">
    <property type="entry name" value="RING/U-box"/>
    <property type="match status" value="1"/>
</dbReference>
<dbReference type="Gene3D" id="3.30.40.10">
    <property type="entry name" value="Zinc/RING finger domain, C3HC4 (zinc finger)"/>
    <property type="match status" value="1"/>
</dbReference>
<dbReference type="AlphaFoldDB" id="A0A6I9WDE5"/>
<dbReference type="InterPro" id="IPR011016">
    <property type="entry name" value="Znf_RING-CH"/>
</dbReference>
<evidence type="ECO:0000256" key="7">
    <source>
        <dbReference type="ARBA" id="ARBA00022833"/>
    </source>
</evidence>
<dbReference type="InterPro" id="IPR013083">
    <property type="entry name" value="Znf_RING/FYVE/PHD"/>
</dbReference>
<keyword evidence="3 10" id="KW-0812">Transmembrane</keyword>
<protein>
    <submittedName>
        <fullName evidence="13">E3 ubiquitin-protein ligase MARCH3-like isoform X2</fullName>
    </submittedName>
</protein>
<organism evidence="12 13">
    <name type="scientific">Pogonomyrmex barbatus</name>
    <name type="common">red harvester ant</name>
    <dbReference type="NCBI Taxonomy" id="144034"/>
    <lineage>
        <taxon>Eukaryota</taxon>
        <taxon>Metazoa</taxon>
        <taxon>Ecdysozoa</taxon>
        <taxon>Arthropoda</taxon>
        <taxon>Hexapoda</taxon>
        <taxon>Insecta</taxon>
        <taxon>Pterygota</taxon>
        <taxon>Neoptera</taxon>
        <taxon>Endopterygota</taxon>
        <taxon>Hymenoptera</taxon>
        <taxon>Apocrita</taxon>
        <taxon>Aculeata</taxon>
        <taxon>Formicoidea</taxon>
        <taxon>Formicidae</taxon>
        <taxon>Myrmicinae</taxon>
        <taxon>Pogonomyrmex</taxon>
    </lineage>
</organism>
<keyword evidence="6" id="KW-0833">Ubl conjugation pathway</keyword>
<keyword evidence="5" id="KW-0863">Zinc-finger</keyword>
<accession>A0A6I9WDE5</accession>
<dbReference type="GeneID" id="105429199"/>
<evidence type="ECO:0000256" key="9">
    <source>
        <dbReference type="ARBA" id="ARBA00023136"/>
    </source>
</evidence>
<feature type="transmembrane region" description="Helical" evidence="10">
    <location>
        <begin position="146"/>
        <end position="163"/>
    </location>
</feature>
<dbReference type="SMART" id="SM00744">
    <property type="entry name" value="RINGv"/>
    <property type="match status" value="1"/>
</dbReference>
<evidence type="ECO:0000313" key="12">
    <source>
        <dbReference type="Proteomes" id="UP000504615"/>
    </source>
</evidence>
<comment type="subcellular location">
    <subcellularLocation>
        <location evidence="1">Membrane</location>
        <topology evidence="1">Multi-pass membrane protein</topology>
    </subcellularLocation>
</comment>
<evidence type="ECO:0000256" key="5">
    <source>
        <dbReference type="ARBA" id="ARBA00022771"/>
    </source>
</evidence>
<keyword evidence="4" id="KW-0479">Metal-binding</keyword>
<dbReference type="Proteomes" id="UP000504615">
    <property type="component" value="Unplaced"/>
</dbReference>
<evidence type="ECO:0000256" key="2">
    <source>
        <dbReference type="ARBA" id="ARBA00022679"/>
    </source>
</evidence>
<dbReference type="OrthoDB" id="6626986at2759"/>